<dbReference type="EC" id="1.1.1.26" evidence="5"/>
<dbReference type="InterPro" id="IPR006140">
    <property type="entry name" value="D-isomer_DH_NAD-bd"/>
</dbReference>
<dbReference type="SUPFAM" id="SSF51735">
    <property type="entry name" value="NAD(P)-binding Rossmann-fold domains"/>
    <property type="match status" value="1"/>
</dbReference>
<dbReference type="PANTHER" id="PTHR42789:SF1">
    <property type="entry name" value="D-ISOMER SPECIFIC 2-HYDROXYACID DEHYDROGENASE FAMILY PROTEIN (AFU_ORTHOLOGUE AFUA_6G10090)"/>
    <property type="match status" value="1"/>
</dbReference>
<evidence type="ECO:0000256" key="2">
    <source>
        <dbReference type="ARBA" id="ARBA00023002"/>
    </source>
</evidence>
<dbReference type="GO" id="GO:0051287">
    <property type="term" value="F:NAD binding"/>
    <property type="evidence" value="ECO:0007669"/>
    <property type="project" value="InterPro"/>
</dbReference>
<dbReference type="STRING" id="1867952.MTBPR1_240001"/>
<dbReference type="AlphaFoldDB" id="A0A1C3RH45"/>
<name>A0A1C3RH45_9PROT</name>
<dbReference type="InterPro" id="IPR050857">
    <property type="entry name" value="D-2-hydroxyacid_DH"/>
</dbReference>
<reference evidence="5 6" key="1">
    <citation type="submission" date="2016-07" db="EMBL/GenBank/DDBJ databases">
        <authorList>
            <person name="Lefevre C.T."/>
        </authorList>
    </citation>
    <scope>NUCLEOTIDE SEQUENCE [LARGE SCALE GENOMIC DNA]</scope>
    <source>
        <strain evidence="5">PR1</strain>
    </source>
</reference>
<evidence type="ECO:0000256" key="3">
    <source>
        <dbReference type="ARBA" id="ARBA00023027"/>
    </source>
</evidence>
<dbReference type="InterPro" id="IPR036291">
    <property type="entry name" value="NAD(P)-bd_dom_sf"/>
</dbReference>
<keyword evidence="3" id="KW-0520">NAD</keyword>
<evidence type="ECO:0000313" key="6">
    <source>
        <dbReference type="Proteomes" id="UP000231658"/>
    </source>
</evidence>
<dbReference type="PANTHER" id="PTHR42789">
    <property type="entry name" value="D-ISOMER SPECIFIC 2-HYDROXYACID DEHYDROGENASE FAMILY PROTEIN (AFU_ORTHOLOGUE AFUA_6G10090)"/>
    <property type="match status" value="1"/>
</dbReference>
<keyword evidence="2 5" id="KW-0560">Oxidoreductase</keyword>
<keyword evidence="6" id="KW-1185">Reference proteome</keyword>
<dbReference type="GO" id="GO:0047964">
    <property type="term" value="F:glyoxylate reductase (NADH) activity"/>
    <property type="evidence" value="ECO:0007669"/>
    <property type="project" value="UniProtKB-EC"/>
</dbReference>
<dbReference type="EMBL" id="FLYE01000017">
    <property type="protein sequence ID" value="SCA56589.1"/>
    <property type="molecule type" value="Genomic_DNA"/>
</dbReference>
<evidence type="ECO:0000313" key="5">
    <source>
        <dbReference type="EMBL" id="SCA56589.1"/>
    </source>
</evidence>
<evidence type="ECO:0000256" key="1">
    <source>
        <dbReference type="ARBA" id="ARBA00005854"/>
    </source>
</evidence>
<protein>
    <submittedName>
        <fullName evidence="5">Glyoxylate reductase</fullName>
        <ecNumber evidence="5">1.1.1.26</ecNumber>
    </submittedName>
</protein>
<organism evidence="5 6">
    <name type="scientific">Candidatus Terasakiella magnetica</name>
    <dbReference type="NCBI Taxonomy" id="1867952"/>
    <lineage>
        <taxon>Bacteria</taxon>
        <taxon>Pseudomonadati</taxon>
        <taxon>Pseudomonadota</taxon>
        <taxon>Alphaproteobacteria</taxon>
        <taxon>Rhodospirillales</taxon>
        <taxon>Terasakiellaceae</taxon>
        <taxon>Terasakiella</taxon>
    </lineage>
</organism>
<sequence>MGCDVRGKTLGIIGLGRMGTQVAHIGKAFGMNVIAWSRNMSDEQAHEQGATRVEKEELFKQADIISIHMKYSPAIKHLIGKDELSLMKKTAYLINTSRAPIIDTDALIKALRAEEIAGAGLDVYDIEPLPVEHPLRTTPNCILTPHVGYVTKETYEVFYGETVEAVRAFLEGAELPTLS</sequence>
<gene>
    <name evidence="5" type="ORF">MTBPR1_240001</name>
</gene>
<dbReference type="Pfam" id="PF02826">
    <property type="entry name" value="2-Hacid_dh_C"/>
    <property type="match status" value="1"/>
</dbReference>
<evidence type="ECO:0000259" key="4">
    <source>
        <dbReference type="Pfam" id="PF02826"/>
    </source>
</evidence>
<dbReference type="Proteomes" id="UP000231658">
    <property type="component" value="Unassembled WGS sequence"/>
</dbReference>
<dbReference type="Gene3D" id="3.40.50.720">
    <property type="entry name" value="NAD(P)-binding Rossmann-like Domain"/>
    <property type="match status" value="2"/>
</dbReference>
<proteinExistence type="inferred from homology"/>
<feature type="domain" description="D-isomer specific 2-hydroxyacid dehydrogenase NAD-binding" evidence="4">
    <location>
        <begin position="2"/>
        <end position="148"/>
    </location>
</feature>
<accession>A0A1C3RH45</accession>
<comment type="similarity">
    <text evidence="1">Belongs to the D-isomer specific 2-hydroxyacid dehydrogenase family.</text>
</comment>